<dbReference type="Gene3D" id="1.10.10.10">
    <property type="entry name" value="Winged helix-like DNA-binding domain superfamily/Winged helix DNA-binding domain"/>
    <property type="match status" value="2"/>
</dbReference>
<dbReference type="Pfam" id="PF21982">
    <property type="entry name" value="RecX_HTH1"/>
    <property type="match status" value="1"/>
</dbReference>
<feature type="region of interest" description="Disordered" evidence="6">
    <location>
        <begin position="1"/>
        <end position="28"/>
    </location>
</feature>
<dbReference type="GO" id="GO:0005737">
    <property type="term" value="C:cytoplasm"/>
    <property type="evidence" value="ECO:0007669"/>
    <property type="project" value="UniProtKB-SubCell"/>
</dbReference>
<evidence type="ECO:0000256" key="1">
    <source>
        <dbReference type="ARBA" id="ARBA00004496"/>
    </source>
</evidence>
<evidence type="ECO:0000256" key="6">
    <source>
        <dbReference type="SAM" id="MobiDB-lite"/>
    </source>
</evidence>
<dbReference type="InterPro" id="IPR053924">
    <property type="entry name" value="RecX_HTH_2nd"/>
</dbReference>
<evidence type="ECO:0000256" key="2">
    <source>
        <dbReference type="ARBA" id="ARBA00009695"/>
    </source>
</evidence>
<evidence type="ECO:0000259" key="8">
    <source>
        <dbReference type="Pfam" id="PF21982"/>
    </source>
</evidence>
<dbReference type="GO" id="GO:0006282">
    <property type="term" value="P:regulation of DNA repair"/>
    <property type="evidence" value="ECO:0007669"/>
    <property type="project" value="UniProtKB-UniRule"/>
</dbReference>
<protein>
    <recommendedName>
        <fullName evidence="3 5">Regulatory protein RecX</fullName>
    </recommendedName>
</protein>
<dbReference type="AlphaFoldDB" id="A0AA97CXM9"/>
<name>A0AA97CXM9_9ACTN</name>
<comment type="similarity">
    <text evidence="2 5">Belongs to the RecX family.</text>
</comment>
<feature type="domain" description="RecX second three-helical" evidence="7">
    <location>
        <begin position="74"/>
        <end position="115"/>
    </location>
</feature>
<accession>A0AA97CXM9</accession>
<evidence type="ECO:0000313" key="9">
    <source>
        <dbReference type="EMBL" id="WOC14415.1"/>
    </source>
</evidence>
<dbReference type="PANTHER" id="PTHR33602:SF1">
    <property type="entry name" value="REGULATORY PROTEIN RECX FAMILY PROTEIN"/>
    <property type="match status" value="1"/>
</dbReference>
<evidence type="ECO:0000259" key="7">
    <source>
        <dbReference type="Pfam" id="PF02631"/>
    </source>
</evidence>
<evidence type="ECO:0000256" key="4">
    <source>
        <dbReference type="ARBA" id="ARBA00022490"/>
    </source>
</evidence>
<dbReference type="Pfam" id="PF02631">
    <property type="entry name" value="RecX_HTH2"/>
    <property type="match status" value="1"/>
</dbReference>
<dbReference type="InterPro" id="IPR036388">
    <property type="entry name" value="WH-like_DNA-bd_sf"/>
</dbReference>
<comment type="subcellular location">
    <subcellularLocation>
        <location evidence="1 5">Cytoplasm</location>
    </subcellularLocation>
</comment>
<proteinExistence type="inferred from homology"/>
<dbReference type="InterPro" id="IPR003783">
    <property type="entry name" value="Regulatory_RecX"/>
</dbReference>
<dbReference type="HAMAP" id="MF_01114">
    <property type="entry name" value="RecX"/>
    <property type="match status" value="1"/>
</dbReference>
<comment type="function">
    <text evidence="5">Modulates RecA activity.</text>
</comment>
<gene>
    <name evidence="5 9" type="primary">recX</name>
    <name evidence="9" type="ORF">MP11Mi_35370</name>
</gene>
<dbReference type="PANTHER" id="PTHR33602">
    <property type="entry name" value="REGULATORY PROTEIN RECX FAMILY PROTEIN"/>
    <property type="match status" value="1"/>
</dbReference>
<dbReference type="InterPro" id="IPR053926">
    <property type="entry name" value="RecX_HTH_1st"/>
</dbReference>
<dbReference type="EMBL" id="CP128986">
    <property type="protein sequence ID" value="WOC14415.1"/>
    <property type="molecule type" value="Genomic_DNA"/>
</dbReference>
<sequence>MRDRGLAEEIAGGDQPRESRPARSGPSAWDAALRLLGARARSRHEMRERLVARGFTDDEVSKTISRLDEGNLLDDTEFAHEWVKSRHAHSARGRHALRRELRSKGVDDEIVADALETIDPDAERDIAYALAEKKLTFDAADLADPNIRAKAFRRLSGALGRRGYPPDVISSVVKDVIAARRE</sequence>
<keyword evidence="4 5" id="KW-0963">Cytoplasm</keyword>
<organism evidence="9">
    <name type="scientific">Gordonia sp. MP11Mi</name>
    <dbReference type="NCBI Taxonomy" id="3022769"/>
    <lineage>
        <taxon>Bacteria</taxon>
        <taxon>Bacillati</taxon>
        <taxon>Actinomycetota</taxon>
        <taxon>Actinomycetes</taxon>
        <taxon>Mycobacteriales</taxon>
        <taxon>Gordoniaceae</taxon>
        <taxon>Gordonia</taxon>
    </lineage>
</organism>
<evidence type="ECO:0000256" key="3">
    <source>
        <dbReference type="ARBA" id="ARBA00018111"/>
    </source>
</evidence>
<reference evidence="9" key="1">
    <citation type="submission" date="2023-06" db="EMBL/GenBank/DDBJ databases">
        <title>Gordonia sp. nov. and Pseudochrobactrum sp. nov., two species isolated from the burying beetle Nicrophorus vespilloides.</title>
        <authorList>
            <person name="Poehlein A."/>
            <person name="Guzman J."/>
            <person name="Daniel R."/>
            <person name="Vilcinskas A."/>
        </authorList>
    </citation>
    <scope>NUCLEOTIDE SEQUENCE</scope>
    <source>
        <strain evidence="9">MP11Mi</strain>
    </source>
</reference>
<feature type="domain" description="RecX first three-helical" evidence="8">
    <location>
        <begin position="28"/>
        <end position="67"/>
    </location>
</feature>
<evidence type="ECO:0000256" key="5">
    <source>
        <dbReference type="HAMAP-Rule" id="MF_01114"/>
    </source>
</evidence>